<comment type="caution">
    <text evidence="1">The sequence shown here is derived from an EMBL/GenBank/DDBJ whole genome shotgun (WGS) entry which is preliminary data.</text>
</comment>
<dbReference type="EMBL" id="JACCBA010000001">
    <property type="protein sequence ID" value="NYD51934.1"/>
    <property type="molecule type" value="Genomic_DNA"/>
</dbReference>
<reference evidence="1 2" key="1">
    <citation type="submission" date="2020-07" db="EMBL/GenBank/DDBJ databases">
        <title>Sequencing the genomes of 1000 actinobacteria strains.</title>
        <authorList>
            <person name="Klenk H.-P."/>
        </authorList>
    </citation>
    <scope>NUCLEOTIDE SEQUENCE [LARGE SCALE GENOMIC DNA]</scope>
    <source>
        <strain evidence="1 2">DSM 40398</strain>
    </source>
</reference>
<dbReference type="Proteomes" id="UP000529783">
    <property type="component" value="Unassembled WGS sequence"/>
</dbReference>
<accession>A0A7Y9EQH8</accession>
<keyword evidence="2" id="KW-1185">Reference proteome</keyword>
<proteinExistence type="predicted"/>
<gene>
    <name evidence="1" type="ORF">BJY14_007917</name>
</gene>
<evidence type="ECO:0000313" key="2">
    <source>
        <dbReference type="Proteomes" id="UP000529783"/>
    </source>
</evidence>
<protein>
    <submittedName>
        <fullName evidence="1">Uncharacterized protein</fullName>
    </submittedName>
</protein>
<name>A0A7Y9EQH8_9ACTN</name>
<sequence length="119" mass="12548">MVEDLGGEGPIRVGQSLQPLSDDALGVARDGVGVDRHAAHMVAVLVAVDHVCHGLVGHPLDGAQDVVPKRRGRVDHDDPFVMDDEHVPVLAVAEPEDAVGDLLHDISGVRDIRAPRVPG</sequence>
<dbReference type="AlphaFoldDB" id="A0A7Y9EQH8"/>
<evidence type="ECO:0000313" key="1">
    <source>
        <dbReference type="EMBL" id="NYD51934.1"/>
    </source>
</evidence>
<organism evidence="1 2">
    <name type="scientific">Actinomadura luteofluorescens</name>
    <dbReference type="NCBI Taxonomy" id="46163"/>
    <lineage>
        <taxon>Bacteria</taxon>
        <taxon>Bacillati</taxon>
        <taxon>Actinomycetota</taxon>
        <taxon>Actinomycetes</taxon>
        <taxon>Streptosporangiales</taxon>
        <taxon>Thermomonosporaceae</taxon>
        <taxon>Actinomadura</taxon>
    </lineage>
</organism>